<accession>A0A1I2ARM9</accession>
<dbReference type="RefSeq" id="WP_015842998.1">
    <property type="nucleotide sequence ID" value="NZ_FOMT01000003.1"/>
</dbReference>
<protein>
    <submittedName>
        <fullName evidence="1">Uncharacterized protein</fullName>
    </submittedName>
</protein>
<evidence type="ECO:0000313" key="1">
    <source>
        <dbReference type="EMBL" id="SFE46377.1"/>
    </source>
</evidence>
<dbReference type="OrthoDB" id="2626272at2"/>
<gene>
    <name evidence="1" type="ORF">SAMN05216378_3207</name>
</gene>
<keyword evidence="2" id="KW-1185">Reference proteome</keyword>
<evidence type="ECO:0000313" key="2">
    <source>
        <dbReference type="Proteomes" id="UP000198855"/>
    </source>
</evidence>
<dbReference type="STRING" id="1045775.SAMN05216378_3207"/>
<proteinExistence type="predicted"/>
<dbReference type="EMBL" id="FOMT01000003">
    <property type="protein sequence ID" value="SFE46377.1"/>
    <property type="molecule type" value="Genomic_DNA"/>
</dbReference>
<sequence length="62" mass="7479">MTEDGITGEFFEGYKVTFPMGRYDVSVYMTKVYYEAWKYFRDAEITDVWVEEVKLDLVKFLK</sequence>
<dbReference type="Proteomes" id="UP000198855">
    <property type="component" value="Unassembled WGS sequence"/>
</dbReference>
<name>A0A1I2ARM9_9BACL</name>
<dbReference type="AlphaFoldDB" id="A0A1I2ARM9"/>
<reference evidence="2" key="1">
    <citation type="submission" date="2016-10" db="EMBL/GenBank/DDBJ databases">
        <authorList>
            <person name="Varghese N."/>
            <person name="Submissions S."/>
        </authorList>
    </citation>
    <scope>NUCLEOTIDE SEQUENCE [LARGE SCALE GENOMIC DNA]</scope>
    <source>
        <strain evidence="2">CGMCC 1.10784</strain>
    </source>
</reference>
<organism evidence="1 2">
    <name type="scientific">Paenibacillus catalpae</name>
    <dbReference type="NCBI Taxonomy" id="1045775"/>
    <lineage>
        <taxon>Bacteria</taxon>
        <taxon>Bacillati</taxon>
        <taxon>Bacillota</taxon>
        <taxon>Bacilli</taxon>
        <taxon>Bacillales</taxon>
        <taxon>Paenibacillaceae</taxon>
        <taxon>Paenibacillus</taxon>
    </lineage>
</organism>